<dbReference type="RefSeq" id="WP_120238530.1">
    <property type="nucleotide sequence ID" value="NZ_RAPQ01000008.1"/>
</dbReference>
<name>A0A419X7D1_9BACT</name>
<evidence type="ECO:0000313" key="2">
    <source>
        <dbReference type="Proteomes" id="UP000284531"/>
    </source>
</evidence>
<dbReference type="SUPFAM" id="SSF55961">
    <property type="entry name" value="Bet v1-like"/>
    <property type="match status" value="1"/>
</dbReference>
<keyword evidence="2" id="KW-1185">Reference proteome</keyword>
<dbReference type="OrthoDB" id="1011799at2"/>
<evidence type="ECO:0000313" key="1">
    <source>
        <dbReference type="EMBL" id="RKE03668.1"/>
    </source>
</evidence>
<gene>
    <name evidence="1" type="ORF">BXY64_0677</name>
</gene>
<dbReference type="EMBL" id="RAPQ01000008">
    <property type="protein sequence ID" value="RKE03668.1"/>
    <property type="molecule type" value="Genomic_DNA"/>
</dbReference>
<accession>A0A419X7D1</accession>
<proteinExistence type="predicted"/>
<sequence length="165" mass="18945">MSTTKIVSEVHKIPHLVGDVYGFLSDFRKIAKVFELAAENPQVQEQIEAQTKKKMNIKEHIEHWEATEDNCTFVIKGFGEAGLQFVEKEENKTLKLTGYGRSPFEFCLWIQLIDKGPYDTRVRLTVHAELNAMMKMMLKKKLEKGINQLAEGLTQIPFSALQNME</sequence>
<reference evidence="1 2" key="1">
    <citation type="submission" date="2018-09" db="EMBL/GenBank/DDBJ databases">
        <title>Genomic Encyclopedia of Archaeal and Bacterial Type Strains, Phase II (KMG-II): from individual species to whole genera.</title>
        <authorList>
            <person name="Goeker M."/>
        </authorList>
    </citation>
    <scope>NUCLEOTIDE SEQUENCE [LARGE SCALE GENOMIC DNA]</scope>
    <source>
        <strain evidence="1 2">DSM 21950</strain>
    </source>
</reference>
<protein>
    <recommendedName>
        <fullName evidence="3">Polyketide cyclase/dehydrase/lipid transport protein</fullName>
    </recommendedName>
</protein>
<comment type="caution">
    <text evidence="1">The sequence shown here is derived from an EMBL/GenBank/DDBJ whole genome shotgun (WGS) entry which is preliminary data.</text>
</comment>
<organism evidence="1 2">
    <name type="scientific">Marinifilum flexuosum</name>
    <dbReference type="NCBI Taxonomy" id="1117708"/>
    <lineage>
        <taxon>Bacteria</taxon>
        <taxon>Pseudomonadati</taxon>
        <taxon>Bacteroidota</taxon>
        <taxon>Bacteroidia</taxon>
        <taxon>Marinilabiliales</taxon>
        <taxon>Marinifilaceae</taxon>
    </lineage>
</organism>
<dbReference type="AlphaFoldDB" id="A0A419X7D1"/>
<dbReference type="Proteomes" id="UP000284531">
    <property type="component" value="Unassembled WGS sequence"/>
</dbReference>
<evidence type="ECO:0008006" key="3">
    <source>
        <dbReference type="Google" id="ProtNLM"/>
    </source>
</evidence>